<sequence length="64" mass="7791">MPRCNCITFIGFCDIYNTFSSLYLLDERIILSVFRKYLETEWDIIFDYDKQGRDTCLIHTDMFF</sequence>
<name>A0A2P4QV98_RHIID</name>
<comment type="caution">
    <text evidence="1">The sequence shown here is derived from an EMBL/GenBank/DDBJ whole genome shotgun (WGS) entry which is preliminary data.</text>
</comment>
<dbReference type="EMBL" id="AUPC02000010">
    <property type="protein sequence ID" value="POG81555.1"/>
    <property type="molecule type" value="Genomic_DNA"/>
</dbReference>
<accession>A0A2P4QV98</accession>
<proteinExistence type="predicted"/>
<protein>
    <submittedName>
        <fullName evidence="1">Uncharacterized protein</fullName>
    </submittedName>
</protein>
<dbReference type="Proteomes" id="UP000018888">
    <property type="component" value="Unassembled WGS sequence"/>
</dbReference>
<organism evidence="1 2">
    <name type="scientific">Rhizophagus irregularis (strain DAOM 181602 / DAOM 197198 / MUCL 43194)</name>
    <name type="common">Arbuscular mycorrhizal fungus</name>
    <name type="synonym">Glomus intraradices</name>
    <dbReference type="NCBI Taxonomy" id="747089"/>
    <lineage>
        <taxon>Eukaryota</taxon>
        <taxon>Fungi</taxon>
        <taxon>Fungi incertae sedis</taxon>
        <taxon>Mucoromycota</taxon>
        <taxon>Glomeromycotina</taxon>
        <taxon>Glomeromycetes</taxon>
        <taxon>Glomerales</taxon>
        <taxon>Glomeraceae</taxon>
        <taxon>Rhizophagus</taxon>
    </lineage>
</organism>
<dbReference type="AlphaFoldDB" id="A0A2P4QV98"/>
<evidence type="ECO:0000313" key="1">
    <source>
        <dbReference type="EMBL" id="POG81555.1"/>
    </source>
</evidence>
<keyword evidence="2" id="KW-1185">Reference proteome</keyword>
<gene>
    <name evidence="1" type="ORF">GLOIN_2v1506277</name>
</gene>
<evidence type="ECO:0000313" key="2">
    <source>
        <dbReference type="Proteomes" id="UP000018888"/>
    </source>
</evidence>
<reference evidence="1 2" key="2">
    <citation type="journal article" date="2018" name="New Phytol.">
        <title>High intraspecific genome diversity in the model arbuscular mycorrhizal symbiont Rhizophagus irregularis.</title>
        <authorList>
            <person name="Chen E.C.H."/>
            <person name="Morin E."/>
            <person name="Beaudet D."/>
            <person name="Noel J."/>
            <person name="Yildirir G."/>
            <person name="Ndikumana S."/>
            <person name="Charron P."/>
            <person name="St-Onge C."/>
            <person name="Giorgi J."/>
            <person name="Kruger M."/>
            <person name="Marton T."/>
            <person name="Ropars J."/>
            <person name="Grigoriev I.V."/>
            <person name="Hainaut M."/>
            <person name="Henrissat B."/>
            <person name="Roux C."/>
            <person name="Martin F."/>
            <person name="Corradi N."/>
        </authorList>
    </citation>
    <scope>NUCLEOTIDE SEQUENCE [LARGE SCALE GENOMIC DNA]</scope>
    <source>
        <strain evidence="1 2">DAOM 197198</strain>
    </source>
</reference>
<reference evidence="1 2" key="1">
    <citation type="journal article" date="2013" name="Proc. Natl. Acad. Sci. U.S.A.">
        <title>Genome of an arbuscular mycorrhizal fungus provides insight into the oldest plant symbiosis.</title>
        <authorList>
            <person name="Tisserant E."/>
            <person name="Malbreil M."/>
            <person name="Kuo A."/>
            <person name="Kohler A."/>
            <person name="Symeonidi A."/>
            <person name="Balestrini R."/>
            <person name="Charron P."/>
            <person name="Duensing N."/>
            <person name="Frei Dit Frey N."/>
            <person name="Gianinazzi-Pearson V."/>
            <person name="Gilbert L.B."/>
            <person name="Handa Y."/>
            <person name="Herr J.R."/>
            <person name="Hijri M."/>
            <person name="Koul R."/>
            <person name="Kawaguchi M."/>
            <person name="Krajinski F."/>
            <person name="Lammers P.J."/>
            <person name="Masclaux F.G."/>
            <person name="Murat C."/>
            <person name="Morin E."/>
            <person name="Ndikumana S."/>
            <person name="Pagni M."/>
            <person name="Petitpierre D."/>
            <person name="Requena N."/>
            <person name="Rosikiewicz P."/>
            <person name="Riley R."/>
            <person name="Saito K."/>
            <person name="San Clemente H."/>
            <person name="Shapiro H."/>
            <person name="van Tuinen D."/>
            <person name="Becard G."/>
            <person name="Bonfante P."/>
            <person name="Paszkowski U."/>
            <person name="Shachar-Hill Y.Y."/>
            <person name="Tuskan G.A."/>
            <person name="Young P.W."/>
            <person name="Sanders I.R."/>
            <person name="Henrissat B."/>
            <person name="Rensing S.A."/>
            <person name="Grigoriev I.V."/>
            <person name="Corradi N."/>
            <person name="Roux C."/>
            <person name="Martin F."/>
        </authorList>
    </citation>
    <scope>NUCLEOTIDE SEQUENCE [LARGE SCALE GENOMIC DNA]</scope>
    <source>
        <strain evidence="1 2">DAOM 197198</strain>
    </source>
</reference>